<feature type="region of interest" description="Disordered" evidence="1">
    <location>
        <begin position="1609"/>
        <end position="1697"/>
    </location>
</feature>
<dbReference type="InterPro" id="IPR033228">
    <property type="entry name" value="SZT2"/>
</dbReference>
<proteinExistence type="predicted"/>
<feature type="compositionally biased region" description="Low complexity" evidence="1">
    <location>
        <begin position="1614"/>
        <end position="1628"/>
    </location>
</feature>
<evidence type="ECO:0000313" key="3">
    <source>
        <dbReference type="Proteomes" id="UP000663864"/>
    </source>
</evidence>
<feature type="compositionally biased region" description="Basic and acidic residues" evidence="1">
    <location>
        <begin position="1638"/>
        <end position="1648"/>
    </location>
</feature>
<feature type="region of interest" description="Disordered" evidence="1">
    <location>
        <begin position="1951"/>
        <end position="1983"/>
    </location>
</feature>
<dbReference type="PANTHER" id="PTHR14918">
    <property type="entry name" value="KICSTOR COMPLEX PROTEIN SZT2"/>
    <property type="match status" value="1"/>
</dbReference>
<feature type="compositionally biased region" description="Acidic residues" evidence="1">
    <location>
        <begin position="1668"/>
        <end position="1677"/>
    </location>
</feature>
<feature type="region of interest" description="Disordered" evidence="1">
    <location>
        <begin position="1260"/>
        <end position="1280"/>
    </location>
</feature>
<name>A0A813TMN0_9BILA</name>
<dbReference type="Proteomes" id="UP000663864">
    <property type="component" value="Unassembled WGS sequence"/>
</dbReference>
<reference evidence="2" key="1">
    <citation type="submission" date="2021-02" db="EMBL/GenBank/DDBJ databases">
        <authorList>
            <person name="Nowell W R."/>
        </authorList>
    </citation>
    <scope>NUCLEOTIDE SEQUENCE</scope>
</reference>
<evidence type="ECO:0000256" key="1">
    <source>
        <dbReference type="SAM" id="MobiDB-lite"/>
    </source>
</evidence>
<protein>
    <submittedName>
        <fullName evidence="2">Uncharacterized protein</fullName>
    </submittedName>
</protein>
<gene>
    <name evidence="2" type="ORF">ZHD862_LOCUS3143</name>
</gene>
<dbReference type="PANTHER" id="PTHR14918:SF3">
    <property type="entry name" value="KICSTOR COMPLEX PROTEIN SZT2"/>
    <property type="match status" value="1"/>
</dbReference>
<dbReference type="EMBL" id="CAJNOT010000067">
    <property type="protein sequence ID" value="CAF0815970.1"/>
    <property type="molecule type" value="Genomic_DNA"/>
</dbReference>
<sequence length="3485" mass="401207">MPIPTYASQVFAFLRRKYRVSRNTRALWQFQQIAASSSNPVRIPTSQEITQSSDEIVLVSALDDNGTPILPSSNIICTSSTRFSYFTTRYKFAFILDMTDSCASVSIDGGHIYLESLTNCLCILLCSLAQTFTLPGCDLKFQPEIDISVYVYFPLHRTPSHQVLIHGYRLTWSTLKTICHDIINNLREATELLHNVISIGQTFYPHSTSSTMDSDDNINSHLNTIYSNSESSCAIINMLSYGITALQLMPEESTSALVIITDGILDVPNLSAFEVVMRQIRARIISCSFVQIGSNNNRQQSINNKVLNAPIASLGHVPNEELLKFISLSTFGSFIYFDVDNISGDESTLLTRLFSHEYELLNVCKRVNEFQSELLSWGFHKAVGEYNISLSQRISNGSLSIDDENNRTNKLNATCLPMSCKLVNQTVLQTSLENVLSLRLREGYTIRRVQIQKDEIEVHLVLPWRYEIQIYYTARSVWSLEKSIRTDIRVYKEAPMYFLQELSQLSYSQTSKAANMVRNNLIRRYNDVIQTVSVADRHLTLINTFSRNPSYYHVPDTIKRGKPIFYLTQNDLQQTLLNVKDTDLQAFADFWRPIVILDGSLWQRFMYTHNLTIILVNDPLSNSLFLMNNHLSQSHNQQHSTVSCRLAKNDFESFLSEYFSFVLLDGQAYIKFLLRDNNDNIPYSFMLLRIMGQPPLLYLKFAFQAKATNVERHKIMEDFRCALIRLRPRSRNKSGNPSENSRKQQTSTPVSSNSSQRSLPSSTLSIHQRSTTTCCIVLNKNIERLMLKPDPFPYESLGIQKPDDDDIQHKNRTELDSKRQALSKFFYIRTFIRSFESIKHSSNIPKRIADIILDTFIRRRLQEGFHFVVTHNNIHNLVLEVKMNTPKEEHLKDVLRSNSNINFYPDERPRTCLVQYRIYPVEYGRSNDTNVSQENRSTSSIRRSSSIYCDIPTPYYFLTQCWVEPQDGVVDTNCPELEFLNQCSYKQIIDKIGEVDRECFNTLVSFYFVKYLQERSLSLSRPILRAPRAITSDIVRVPFVQDTINLIRRSHQTHFDFSAFIDDYYKIKHDYINNNGLLVSPSLNSTLLSVLRERLCSKTYENKPHLFTELNGNNNAFTRTLISRSNHLKNHHLPIGLSSLKSNPYLLYLLNYNEQQTTKILTDLERYLMDMLFPHWDFLVCAESDEYVYMILLPKSERDLLLLNTDLNIFMHDLIAHYSMNHIDKGIPIYDDCRYVMDTLIDDLESHIVIESSLLLSTMENSQNKVNEEQTSKYSQRRRQRRDTFTAADLLAPHPTHSTYINGKSIPSSSPIPINHPLSHHFYQSASQPTSTGYRRIYSPLTLDPNNISHVDQLHRRYSTSAVVSTPVHHHNLQVPSIFNVIPPSSQEILPRDALKKITDQQWHIPIFLHGCNKLRLASSLLVSNEQQLRNLWLDTYIDYTKDDNESTNETITTNATVLQNLKPRKRDNSRRHDDETIFPSEKLIEDMRDALDYAFATAFYKNCLLDLTTHRSDVEYALNTIYQEHYEDIDLTPFLKAMCSHLSNNEQKSLESDTLCEPTTKHINSYLNEKFLEIIHKYFHRVSPDSEYFYFCTDEERFRQSRNSNEIEDHLKNNNNSNNINNNNNNNELQSTSGPYKFDETNGYDHESDNDDDRDSNGTVHIHDHDDDVDDDDPELQSETNRRRSDESASSLSNRSRELGVRGEILPLFIFFDCRLVTKDYDYNTPVKTIPLCISNLVPNGNETKLDYDSARVSFGLICLTFGREDVDSQGASIGGITTNTPTFNNLFMSAKRYQELNAIEAIDNTSTCTGTTMGGELNKHPLDKLRLSDAQRRAISSCRREIEWLLRDEQLSTYFTRRTLDRRLIENVIEHVQSSVNIHKSNCLCRSIDLMFVVGIDKSIDPFLEELKNIRIRNKYILTKCGNYFVLLEPSQQNFNDINLKRKPALSVNSSDDQSSAAMEDSSISDGSLIDDDDERKSTEDELDDYMKPSFWLFIERKKKTSSHVDLLEVKFYLYCGSSSDITQNSCEPQAILEELINEFNRLCRIINQKLLLRDLGISGLCNALLVPPSENDDTSLDADAPVLTANLSIPPGTFACDELWRHSFPLHFRLRPHLHATSSLKPSSVFYPGSLIRELTTHFGSLAVHNRKNLFVYCGERSYYYMRFREDTLPPPTANYIEDSLLLSDSNNTFCAPPSPQMPNQSNATFNNAMKNRQRHGSGNFCIHVMLYGLQSATTDSLFESVKTNLVQSIVTRLEDEVVKELVNALYHFAMTRLNPDDVTFIRPVDSEPKHIFEYKISPLINTTTFLYYFRRYVKTNQFHQPLLLPVLAKDLKEIIKDYRGQTLIVYNRTYNIGIPRPGLAWIELHVLNPSNRPSPLSMEDLSDEVTVKSLTDLIHIVERKPSSSISITSEDNSSENILRCHVWARGSQSEIDPTIMSSTLLQAFTFALADYVTELKLLPTFYNNQRHGQFEPPSPSPRSVNTIRFVDESSFALDRNTEAARTHSVDTATTMATVQSRRHSTNSTGGIFNIFNKGNKPVGPHSPVKLQRQESVQSSILSNSSTDEPQSLTVEHANRLTVWFQYLSTNYPKLPSVTCSSYTLTNRILVIDIIHNFTSWLHEQKIIAYKHESLHGMIFRCNQEQTLYLPVPSLDHMPTRIPGDKLDLIVLYQSTKMINDVVTESNETLPQQESGDAMALANSSDIPKHIFLCIVASDKKLTMILYNAPDELSKLLTNHFSNIINWSNKRLNVLSIIVTQKMGLFRYRSFHSDQHSDYNRPHGQHGTTNKHPIKSDHVDLEQLIKETLPPKTRNTYTSWNIDLLYCNLVGSYPLVPNDLSQDLVQRHGTQLLQLKENKKIHMDRCTKLEEICSNWILRPKLFIADDVLTQMKHRSRLLTISVAPILFSRIARQFFQNNSTLRSNNTPCLGTSTPAAAVEVLPANRMANKRKSVAIPVDFALRRSVQSVNESDYQISQNQLTRFDTSRFNNIEQQYIQITTLFIEQFSNYLQTTYKFHPINTKLSTRKIARSLHVQSSNEYNFHRSDHNRRATLLAELSSLNNVQIVMRFLQYDIIKIPINNQSLATTHFRQISNDSFLMLEQTELDAFVYDFHLQTIIRYQTNSNDAHIFPADFSLITFLQDFIEYYPHAPIGSKTALFKTVIHHQIDINKRSADAFLFKYILDHAGAYNIQIAKRNCDEYLFDCDLKDTYWMAARTTPSSPSELTVVLYIIYTNLTPKQQISSNMSVPALNKFPIPPIGNNRISNSLKNNTNSNQIRERASTILSPSIKTNLVIPVRSSSFGSEQHISNNIPIERNVEFFKLKLTTILNKASLSHRRENLWERLIASRSDNPVAGRQEIVPIHINEFQALLDSCIGDETIELKVITSLLQRVFTNKEQLERLHRFLRLRYGSQFHTINSPTINYLVIFQCKAPHQCDAFLVLIYRSDQNTLRSYLVKHRNDIDCTTFIQTFTQRITYFLWECLV</sequence>
<comment type="caution">
    <text evidence="2">The sequence shown here is derived from an EMBL/GenBank/DDBJ whole genome shotgun (WGS) entry which is preliminary data.</text>
</comment>
<feature type="compositionally biased region" description="Low complexity" evidence="1">
    <location>
        <begin position="751"/>
        <end position="765"/>
    </location>
</feature>
<feature type="region of interest" description="Disordered" evidence="1">
    <location>
        <begin position="729"/>
        <end position="766"/>
    </location>
</feature>
<accession>A0A813TMN0</accession>
<organism evidence="2 3">
    <name type="scientific">Rotaria sordida</name>
    <dbReference type="NCBI Taxonomy" id="392033"/>
    <lineage>
        <taxon>Eukaryota</taxon>
        <taxon>Metazoa</taxon>
        <taxon>Spiralia</taxon>
        <taxon>Gnathifera</taxon>
        <taxon>Rotifera</taxon>
        <taxon>Eurotatoria</taxon>
        <taxon>Bdelloidea</taxon>
        <taxon>Philodinida</taxon>
        <taxon>Philodinidae</taxon>
        <taxon>Rotaria</taxon>
    </lineage>
</organism>
<evidence type="ECO:0000313" key="2">
    <source>
        <dbReference type="EMBL" id="CAF0815970.1"/>
    </source>
</evidence>
<feature type="compositionally biased region" description="Polar residues" evidence="1">
    <location>
        <begin position="733"/>
        <end position="750"/>
    </location>
</feature>
<dbReference type="GO" id="GO:0005777">
    <property type="term" value="C:peroxisome"/>
    <property type="evidence" value="ECO:0007669"/>
    <property type="project" value="InterPro"/>
</dbReference>